<dbReference type="Proteomes" id="UP000215902">
    <property type="component" value="Unassembled WGS sequence"/>
</dbReference>
<feature type="compositionally biased region" description="Polar residues" evidence="1">
    <location>
        <begin position="1153"/>
        <end position="1175"/>
    </location>
</feature>
<dbReference type="InterPro" id="IPR034085">
    <property type="entry name" value="TOG"/>
</dbReference>
<feature type="compositionally biased region" description="Polar residues" evidence="1">
    <location>
        <begin position="1058"/>
        <end position="1069"/>
    </location>
</feature>
<sequence>MASQVAFNSPAYSAMSASSSSSASGGSATLASLGAGSQEETERLLRHVTEDAGLRKEALDALIRAARRGSGRLSLRSPLGLFQPVSLALRDPDWEVRNKAINLLVEVTPRFGQQLSEGMAEVLPGLVACLADIKVANRRATTQCLHTYMKTMGSANTEPVLGAIIRYGLDAADPEIQRNVCVSVPVLLTPDLAGGNFSQLVAALAKCLTSKDEAMANAALHALEAIRSTLGDQLFNGYLQQLNPPLRRYYFQVSGHVDPSLISMATAAVDAAALSRSPNMQRRPIPGISDSTVTQQYYPSQQQQQQQQQQQYYQPAKQSTASNDAFGCVPRNLVDQLDDREEISLRAQAIEDLRTHLRQLDTLEAAVPHLEKFLAFLHSLLDDVNFRIAIVTLDILYLLANRLGSRLQPHLRSLLAGITKRMSDGKNVVRTALMKLAILLMHNHRPQIVLDLLLNNLEHRNSRVRQETLNMTISALVTFPSSDFDLPRLCNCIAPALLDPKRQVRHAALEVMALLAQGLGSGRLQPLQLAVREQETRPDATGLFEAVMSRLAKRQLPRLSAEGLVEYAIPVPSSATRRPQAGGAAAGSGGANEDWVMQASAGGYGSAKSRSELVDLETDSLASERRKSSAGRLAKGKLPWEPAASEPAPAPSQEVGRAKQKPPQQQQQQQQQATHSNDPASSTSVLNSRQQPQAQPPQTQPPQAQPPQAESPAGHQGGPSAYVTNGRVKKFSEIPTDQQPRKVKRFLDQSEKPELQQGGDTASPDSVAASEAKNKRQGGPSYDSGNGDAAEAASPVPMKPQLARSAGKKPKRATAGPSNPPSDSGVGAAAANYSTTSTTAPSSTRGSQIDAAEEHPPPEEINGSLHYIRHSASRKKALKVFENAESNHGAAGGKSSGGSGTSPQAQDLPPEATGGGPQSRYNPHQGATFRPNPSYHSEVVGRAYGDDQASSSGFGDFGDGGGSGSGGTPPASVVRGRQQQRKNLRGTYSSSPIQAASALDSDNADSGLQRGGREPEFNIVGRGVFEVQPAAVSPLPRAEVLTSSGGFGSGSGGNFSSAPSTVATDSSALSGGVQGTAYRPNLIGNGGPDDEEDSAPSDRERQQQQQLQRTLSNTLRESVALRQRQRAAAERSASKAETEDERLIRELREGSANADTAQLSHRQQQEQTVSDSDSNLAKELREEQLAISKRHTDSIGVDSDSESTRGSVRNYALASLNRKVSDQSFSAAPDAAAAAASPAASKPPAPRRNLSRPLRPSPSQTGPPSSSESLQSSAPAASGPLANPDRSLQEALTRVQASDWQAKCEGLQLVQRLAANHPEVAAREMHPLTLAVIGEVKNLRSQVSRLAMSTLGCLLQHLGKRMDAELEQCAKILLQKGSETNKFIQEDAESALMSMVEHCNQGRALGAIIQGGASHKSSQVRSLCAQILSELCDRMGPGRVLSGVKDVTDKLLATAANFCLDGSQETRYWGRTILYPLLGHQDFDALISKHVSPAVMRNLKDVLENLRLKGVGDQPPSTFSAGTKSRRGNSAGSADSASLAGSYASTSTTGQSAPLGRQRGAAGSNSRLSDAAADLVKTACQRLNAPDWKERLSGIDQLAELSQERTDLVGQCIVKFMDAFAPRLGDSNSKVQQHALETALQLVHPLRNYLPTVANTLVQHAAPVLSSKSAELASLAGQLLDIFILEVDSEKLAQPFVQAVATGNPRSKPELVDKLAALAERLAPRKPRLSQLHLEPELFRLLGGLASAPGAGSVALKSSAYRLAQTLASYSGPAELLDRARSNAQCTPQAVSMLEDALRQY</sequence>
<feature type="region of interest" description="Disordered" evidence="1">
    <location>
        <begin position="618"/>
        <end position="1017"/>
    </location>
</feature>
<accession>A0A267FA51</accession>
<feature type="compositionally biased region" description="Low complexity" evidence="1">
    <location>
        <begin position="661"/>
        <end position="672"/>
    </location>
</feature>
<feature type="region of interest" description="Disordered" evidence="1">
    <location>
        <begin position="16"/>
        <end position="35"/>
    </location>
</feature>
<dbReference type="Gene3D" id="1.25.10.10">
    <property type="entry name" value="Leucine-rich Repeat Variant"/>
    <property type="match status" value="4"/>
</dbReference>
<comment type="caution">
    <text evidence="3">The sequence shown here is derived from an EMBL/GenBank/DDBJ whole genome shotgun (WGS) entry which is preliminary data.</text>
</comment>
<dbReference type="InterPro" id="IPR016024">
    <property type="entry name" value="ARM-type_fold"/>
</dbReference>
<dbReference type="GO" id="GO:0000226">
    <property type="term" value="P:microtubule cytoskeleton organization"/>
    <property type="evidence" value="ECO:0007669"/>
    <property type="project" value="TreeGrafter"/>
</dbReference>
<protein>
    <recommendedName>
        <fullName evidence="2">TOG domain-containing protein</fullName>
    </recommendedName>
</protein>
<feature type="compositionally biased region" description="Basic and acidic residues" evidence="1">
    <location>
        <begin position="1127"/>
        <end position="1149"/>
    </location>
</feature>
<feature type="compositionally biased region" description="Low complexity" evidence="1">
    <location>
        <begin position="828"/>
        <end position="847"/>
    </location>
</feature>
<feature type="compositionally biased region" description="Polar residues" evidence="1">
    <location>
        <begin position="673"/>
        <end position="689"/>
    </location>
</feature>
<dbReference type="EMBL" id="NIVC01001216">
    <property type="protein sequence ID" value="PAA70656.1"/>
    <property type="molecule type" value="Genomic_DNA"/>
</dbReference>
<dbReference type="GO" id="GO:0005929">
    <property type="term" value="C:cilium"/>
    <property type="evidence" value="ECO:0007669"/>
    <property type="project" value="TreeGrafter"/>
</dbReference>
<feature type="compositionally biased region" description="Low complexity" evidence="1">
    <location>
        <begin position="1528"/>
        <end position="1545"/>
    </location>
</feature>
<feature type="compositionally biased region" description="Basic residues" evidence="1">
    <location>
        <begin position="867"/>
        <end position="878"/>
    </location>
</feature>
<feature type="region of interest" description="Disordered" evidence="1">
    <location>
        <begin position="1040"/>
        <end position="1205"/>
    </location>
</feature>
<reference evidence="3 4" key="1">
    <citation type="submission" date="2017-06" db="EMBL/GenBank/DDBJ databases">
        <title>A platform for efficient transgenesis in Macrostomum lignano, a flatworm model organism for stem cell research.</title>
        <authorList>
            <person name="Berezikov E."/>
        </authorList>
    </citation>
    <scope>NUCLEOTIDE SEQUENCE [LARGE SCALE GENOMIC DNA]</scope>
    <source>
        <strain evidence="3">DV1</strain>
        <tissue evidence="3">Whole organism</tissue>
    </source>
</reference>
<proteinExistence type="predicted"/>
<organism evidence="3 4">
    <name type="scientific">Macrostomum lignano</name>
    <dbReference type="NCBI Taxonomy" id="282301"/>
    <lineage>
        <taxon>Eukaryota</taxon>
        <taxon>Metazoa</taxon>
        <taxon>Spiralia</taxon>
        <taxon>Lophotrochozoa</taxon>
        <taxon>Platyhelminthes</taxon>
        <taxon>Rhabditophora</taxon>
        <taxon>Macrostomorpha</taxon>
        <taxon>Macrostomida</taxon>
        <taxon>Macrostomidae</taxon>
        <taxon>Macrostomum</taxon>
    </lineage>
</organism>
<name>A0A267FA51_9PLAT</name>
<feature type="compositionally biased region" description="Gly residues" evidence="1">
    <location>
        <begin position="955"/>
        <end position="967"/>
    </location>
</feature>
<dbReference type="SMART" id="SM01349">
    <property type="entry name" value="TOG"/>
    <property type="match status" value="4"/>
</dbReference>
<feature type="domain" description="TOG" evidence="2">
    <location>
        <begin position="34"/>
        <end position="263"/>
    </location>
</feature>
<evidence type="ECO:0000259" key="2">
    <source>
        <dbReference type="SMART" id="SM01349"/>
    </source>
</evidence>
<evidence type="ECO:0000256" key="1">
    <source>
        <dbReference type="SAM" id="MobiDB-lite"/>
    </source>
</evidence>
<dbReference type="Pfam" id="PF12348">
    <property type="entry name" value="CLASP_N"/>
    <property type="match status" value="1"/>
</dbReference>
<dbReference type="InterPro" id="IPR011989">
    <property type="entry name" value="ARM-like"/>
</dbReference>
<feature type="domain" description="TOG" evidence="2">
    <location>
        <begin position="315"/>
        <end position="557"/>
    </location>
</feature>
<dbReference type="PANTHER" id="PTHR21567:SF87">
    <property type="entry name" value="CRESCERIN-LIKE PROTEIN CHE-12"/>
    <property type="match status" value="1"/>
</dbReference>
<dbReference type="OrthoDB" id="63891at2759"/>
<dbReference type="InterPro" id="IPR024395">
    <property type="entry name" value="CLASP_N_dom"/>
</dbReference>
<feature type="compositionally biased region" description="Gly residues" evidence="1">
    <location>
        <begin position="890"/>
        <end position="900"/>
    </location>
</feature>
<feature type="compositionally biased region" description="Low complexity" evidence="1">
    <location>
        <begin position="1231"/>
        <end position="1240"/>
    </location>
</feature>
<feature type="compositionally biased region" description="Low complexity" evidence="1">
    <location>
        <begin position="995"/>
        <end position="1006"/>
    </location>
</feature>
<feature type="region of interest" description="Disordered" evidence="1">
    <location>
        <begin position="1513"/>
        <end position="1566"/>
    </location>
</feature>
<evidence type="ECO:0000313" key="3">
    <source>
        <dbReference type="EMBL" id="PAA70656.1"/>
    </source>
</evidence>
<dbReference type="PANTHER" id="PTHR21567">
    <property type="entry name" value="CLASP"/>
    <property type="match status" value="1"/>
</dbReference>
<feature type="compositionally biased region" description="Low complexity" evidence="1">
    <location>
        <begin position="295"/>
        <end position="314"/>
    </location>
</feature>
<feature type="domain" description="TOG" evidence="2">
    <location>
        <begin position="1561"/>
        <end position="1790"/>
    </location>
</feature>
<dbReference type="SUPFAM" id="SSF48371">
    <property type="entry name" value="ARM repeat"/>
    <property type="match status" value="2"/>
</dbReference>
<feature type="compositionally biased region" description="Low complexity" evidence="1">
    <location>
        <begin position="1247"/>
        <end position="1278"/>
    </location>
</feature>
<dbReference type="GO" id="GO:0005881">
    <property type="term" value="C:cytoplasmic microtubule"/>
    <property type="evidence" value="ECO:0007669"/>
    <property type="project" value="TreeGrafter"/>
</dbReference>
<feature type="region of interest" description="Disordered" evidence="1">
    <location>
        <begin position="275"/>
        <end position="316"/>
    </location>
</feature>
<feature type="compositionally biased region" description="Pro residues" evidence="1">
    <location>
        <begin position="694"/>
        <end position="705"/>
    </location>
</feature>
<keyword evidence="4" id="KW-1185">Reference proteome</keyword>
<gene>
    <name evidence="3" type="ORF">BOX15_Mlig001542g1</name>
</gene>
<dbReference type="GO" id="GO:0008017">
    <property type="term" value="F:microtubule binding"/>
    <property type="evidence" value="ECO:0007669"/>
    <property type="project" value="TreeGrafter"/>
</dbReference>
<feature type="region of interest" description="Disordered" evidence="1">
    <location>
        <begin position="1231"/>
        <end position="1284"/>
    </location>
</feature>
<evidence type="ECO:0000313" key="4">
    <source>
        <dbReference type="Proteomes" id="UP000215902"/>
    </source>
</evidence>
<feature type="domain" description="TOG" evidence="2">
    <location>
        <begin position="1280"/>
        <end position="1516"/>
    </location>
</feature>
<feature type="compositionally biased region" description="Basic and acidic residues" evidence="1">
    <location>
        <begin position="745"/>
        <end position="754"/>
    </location>
</feature>